<protein>
    <recommendedName>
        <fullName evidence="4">Cyclopropane-fatty-acyl-phospholipid synthase</fullName>
    </recommendedName>
</protein>
<evidence type="ECO:0000313" key="2">
    <source>
        <dbReference type="EMBL" id="GMI44538.1"/>
    </source>
</evidence>
<dbReference type="CDD" id="cd02440">
    <property type="entry name" value="AdoMet_MTases"/>
    <property type="match status" value="1"/>
</dbReference>
<dbReference type="SUPFAM" id="SSF53335">
    <property type="entry name" value="S-adenosyl-L-methionine-dependent methyltransferases"/>
    <property type="match status" value="1"/>
</dbReference>
<dbReference type="FunFam" id="3.40.50.150:FF:000554">
    <property type="entry name" value="Cation-transporting ATPase"/>
    <property type="match status" value="1"/>
</dbReference>
<accession>A0A9W7GI67</accession>
<keyword evidence="3" id="KW-1185">Reference proteome</keyword>
<dbReference type="OrthoDB" id="506498at2759"/>
<dbReference type="Pfam" id="PF02353">
    <property type="entry name" value="CMAS"/>
    <property type="match status" value="1"/>
</dbReference>
<comment type="caution">
    <text evidence="2">The sequence shown here is derived from an EMBL/GenBank/DDBJ whole genome shotgun (WGS) entry which is preliminary data.</text>
</comment>
<dbReference type="PANTHER" id="PTHR43832:SF1">
    <property type="entry name" value="S-ADENOSYL-L-METHIONINE-DEPENDENT METHYLTRANSFERASES SUPERFAMILY PROTEIN"/>
    <property type="match status" value="1"/>
</dbReference>
<evidence type="ECO:0000256" key="1">
    <source>
        <dbReference type="ARBA" id="ARBA00010815"/>
    </source>
</evidence>
<dbReference type="InterPro" id="IPR029063">
    <property type="entry name" value="SAM-dependent_MTases_sf"/>
</dbReference>
<proteinExistence type="inferred from homology"/>
<comment type="similarity">
    <text evidence="1">Belongs to the CFA/CMAS family.</text>
</comment>
<organism evidence="2 3">
    <name type="scientific">Triparma columacea</name>
    <dbReference type="NCBI Taxonomy" id="722753"/>
    <lineage>
        <taxon>Eukaryota</taxon>
        <taxon>Sar</taxon>
        <taxon>Stramenopiles</taxon>
        <taxon>Ochrophyta</taxon>
        <taxon>Bolidophyceae</taxon>
        <taxon>Parmales</taxon>
        <taxon>Triparmaceae</taxon>
        <taxon>Triparma</taxon>
    </lineage>
</organism>
<evidence type="ECO:0008006" key="4">
    <source>
        <dbReference type="Google" id="ProtNLM"/>
    </source>
</evidence>
<name>A0A9W7GI67_9STRA</name>
<dbReference type="AlphaFoldDB" id="A0A9W7GI67"/>
<dbReference type="Gene3D" id="3.40.50.150">
    <property type="entry name" value="Vaccinia Virus protein VP39"/>
    <property type="match status" value="1"/>
</dbReference>
<reference evidence="3" key="1">
    <citation type="journal article" date="2023" name="Commun. Biol.">
        <title>Genome analysis of Parmales, the sister group of diatoms, reveals the evolutionary specialization of diatoms from phago-mixotrophs to photoautotrophs.</title>
        <authorList>
            <person name="Ban H."/>
            <person name="Sato S."/>
            <person name="Yoshikawa S."/>
            <person name="Yamada K."/>
            <person name="Nakamura Y."/>
            <person name="Ichinomiya M."/>
            <person name="Sato N."/>
            <person name="Blanc-Mathieu R."/>
            <person name="Endo H."/>
            <person name="Kuwata A."/>
            <person name="Ogata H."/>
        </authorList>
    </citation>
    <scope>NUCLEOTIDE SEQUENCE [LARGE SCALE GENOMIC DNA]</scope>
</reference>
<dbReference type="PANTHER" id="PTHR43832">
    <property type="match status" value="1"/>
</dbReference>
<dbReference type="EMBL" id="BRYA01001485">
    <property type="protein sequence ID" value="GMI44538.1"/>
    <property type="molecule type" value="Genomic_DNA"/>
</dbReference>
<sequence length="389" mass="44418">MSKVWFRAMIVAYMAYSAGQKYLLENSYLQSLGLDLFEKGLLPDAVTRAGIRALLRDRRASQVSSGEGDVTNHSAYLSSFLSDLRSSPIAINTDAANEQHYEVDSRFYRHVLGSARKYSSALYPEGTKVEDAAKLLDEAEVRMLRVYAERARITRDSGPLRVMDLGCGWGSVSLWFAENFPNIEVVGLSNSNSQREYIMGEASARGLKNLRILTGNINDFELPEDVPKFNRVISIEMFEHMKNYELLLHKISTNFLLPSGLLFVHIFVHDKTPYHYLDSSPSDWMTRYFFSGGTMPSDSLLLYFQSDLTLSDHWRVNGMNYALTSEAWLQNLDSNFALVTPVLADAYGEGNEELWRGRWRAFFMACAELFAHNEGNEWYVSHYLFEKRT</sequence>
<gene>
    <name evidence="2" type="ORF">TrCOL_g1515</name>
</gene>
<dbReference type="Proteomes" id="UP001165065">
    <property type="component" value="Unassembled WGS sequence"/>
</dbReference>
<evidence type="ECO:0000313" key="3">
    <source>
        <dbReference type="Proteomes" id="UP001165065"/>
    </source>
</evidence>